<evidence type="ECO:0000313" key="3">
    <source>
        <dbReference type="EMBL" id="ACK78340.1"/>
    </source>
</evidence>
<feature type="transmembrane region" description="Helical" evidence="1">
    <location>
        <begin position="26"/>
        <end position="51"/>
    </location>
</feature>
<evidence type="ECO:0000256" key="1">
    <source>
        <dbReference type="SAM" id="Phobius"/>
    </source>
</evidence>
<name>B7J6X8_ACIF2</name>
<dbReference type="KEGG" id="afr:AFE_2438"/>
<reference evidence="3 4" key="1">
    <citation type="journal article" date="2008" name="BMC Genomics">
        <title>Acidithiobacillus ferrooxidans metabolism: from genome sequence to industrial applications.</title>
        <authorList>
            <person name="Valdes J."/>
            <person name="Pedroso I."/>
            <person name="Quatrini R."/>
            <person name="Dodson R.J."/>
            <person name="Tettelin H."/>
            <person name="Blake R.II."/>
            <person name="Eisen J.A."/>
            <person name="Holmes D.S."/>
        </authorList>
    </citation>
    <scope>NUCLEOTIDE SEQUENCE [LARGE SCALE GENOMIC DNA]</scope>
    <source>
        <strain evidence="4">ATCC 23270 / DSM 14882 / CIP 104768 / NCIMB 8455</strain>
    </source>
</reference>
<keyword evidence="4" id="KW-1185">Reference proteome</keyword>
<organism evidence="3 4">
    <name type="scientific">Acidithiobacillus ferrooxidans (strain ATCC 23270 / DSM 14882 / CIP 104768 / NCIMB 8455)</name>
    <name type="common">Ferrobacillus ferrooxidans (strain ATCC 23270)</name>
    <dbReference type="NCBI Taxonomy" id="243159"/>
    <lineage>
        <taxon>Bacteria</taxon>
        <taxon>Pseudomonadati</taxon>
        <taxon>Pseudomonadota</taxon>
        <taxon>Acidithiobacillia</taxon>
        <taxon>Acidithiobacillales</taxon>
        <taxon>Acidithiobacillaceae</taxon>
        <taxon>Acidithiobacillus</taxon>
    </lineage>
</organism>
<dbReference type="eggNOG" id="COG3462">
    <property type="taxonomic scope" value="Bacteria"/>
</dbReference>
<accession>B7J6X8</accession>
<dbReference type="EMBL" id="CP001219">
    <property type="protein sequence ID" value="ACK78340.1"/>
    <property type="molecule type" value="Genomic_DNA"/>
</dbReference>
<keyword evidence="1" id="KW-0472">Membrane</keyword>
<evidence type="ECO:0000259" key="2">
    <source>
        <dbReference type="Pfam" id="PF09851"/>
    </source>
</evidence>
<gene>
    <name evidence="3" type="ordered locus">AFE_2438</name>
</gene>
<feature type="domain" description="SHOCT" evidence="2">
    <location>
        <begin position="66"/>
        <end position="92"/>
    </location>
</feature>
<dbReference type="HOGENOM" id="CLU_159099_0_1_6"/>
<sequence>MNDEEQKMWPYMMGGFGNGYDWTGSVFMVLFWGLLCLLLIFAIVAGVMLLVQAFTGRGIRGGEKNTALDVLHERYARGEIGRDEYLERRRDLEQ</sequence>
<dbReference type="Proteomes" id="UP000001362">
    <property type="component" value="Chromosome"/>
</dbReference>
<keyword evidence="1" id="KW-1133">Transmembrane helix</keyword>
<evidence type="ECO:0000313" key="4">
    <source>
        <dbReference type="Proteomes" id="UP000001362"/>
    </source>
</evidence>
<dbReference type="PaxDb" id="243159-AFE_2438"/>
<protein>
    <recommendedName>
        <fullName evidence="2">SHOCT domain-containing protein</fullName>
    </recommendedName>
</protein>
<dbReference type="InterPro" id="IPR018649">
    <property type="entry name" value="SHOCT"/>
</dbReference>
<dbReference type="Pfam" id="PF09851">
    <property type="entry name" value="SHOCT"/>
    <property type="match status" value="1"/>
</dbReference>
<keyword evidence="1" id="KW-0812">Transmembrane</keyword>
<proteinExistence type="predicted"/>
<dbReference type="AlphaFoldDB" id="B7J6X8"/>
<dbReference type="STRING" id="243159.AFE_2438"/>